<dbReference type="SUPFAM" id="SSF53649">
    <property type="entry name" value="Alkaline phosphatase-like"/>
    <property type="match status" value="1"/>
</dbReference>
<dbReference type="InterPro" id="IPR042253">
    <property type="entry name" value="Pglycerate_mutase_ApgM_sf"/>
</dbReference>
<organism evidence="7 8">
    <name type="scientific">Nitrospira moscoviensis</name>
    <dbReference type="NCBI Taxonomy" id="42253"/>
    <lineage>
        <taxon>Bacteria</taxon>
        <taxon>Pseudomonadati</taxon>
        <taxon>Nitrospirota</taxon>
        <taxon>Nitrospiria</taxon>
        <taxon>Nitrospirales</taxon>
        <taxon>Nitrospiraceae</taxon>
        <taxon>Nitrospira</taxon>
    </lineage>
</organism>
<comment type="similarity">
    <text evidence="4">Belongs to the BPG-independent phosphoglycerate mutase family. A-PGAM subfamily.</text>
</comment>
<dbReference type="EC" id="5.4.2.-" evidence="7"/>
<keyword evidence="5" id="KW-0324">Glycolysis</keyword>
<dbReference type="GO" id="GO:0004619">
    <property type="term" value="F:phosphoglycerate mutase activity"/>
    <property type="evidence" value="ECO:0007669"/>
    <property type="project" value="UniProtKB-EC"/>
</dbReference>
<name>A0A0K2GIS0_NITMO</name>
<dbReference type="RefSeq" id="WP_145976458.1">
    <property type="nucleotide sequence ID" value="NZ_CP011801.1"/>
</dbReference>
<dbReference type="Gene3D" id="3.40.720.10">
    <property type="entry name" value="Alkaline Phosphatase, subunit A"/>
    <property type="match status" value="1"/>
</dbReference>
<dbReference type="PIRSF" id="PIRSF006392">
    <property type="entry name" value="IPGAM_arch"/>
    <property type="match status" value="1"/>
</dbReference>
<reference evidence="7 8" key="1">
    <citation type="journal article" date="2015" name="Proc. Natl. Acad. Sci. U.S.A.">
        <title>Expanded metabolic versatility of ubiquitous nitrite-oxidizing bacteria from the genus Nitrospira.</title>
        <authorList>
            <person name="Koch H."/>
            <person name="Lucker S."/>
            <person name="Albertsen M."/>
            <person name="Kitzinger K."/>
            <person name="Herbold C."/>
            <person name="Spieck E."/>
            <person name="Nielsen P.H."/>
            <person name="Wagner M."/>
            <person name="Daims H."/>
        </authorList>
    </citation>
    <scope>NUCLEOTIDE SEQUENCE [LARGE SCALE GENOMIC DNA]</scope>
    <source>
        <strain evidence="7 8">NSP M-1</strain>
    </source>
</reference>
<evidence type="ECO:0000313" key="7">
    <source>
        <dbReference type="EMBL" id="ALA60840.1"/>
    </source>
</evidence>
<evidence type="ECO:0000256" key="5">
    <source>
        <dbReference type="ARBA" id="ARBA00023152"/>
    </source>
</evidence>
<comment type="pathway">
    <text evidence="3">Carbohydrate degradation.</text>
</comment>
<gene>
    <name evidence="7" type="primary">apgM</name>
    <name evidence="7" type="ORF">NITMOv2_4466</name>
</gene>
<dbReference type="GO" id="GO:0046872">
    <property type="term" value="F:metal ion binding"/>
    <property type="evidence" value="ECO:0007669"/>
    <property type="project" value="InterPro"/>
</dbReference>
<dbReference type="CDD" id="cd16011">
    <property type="entry name" value="iPGM_like"/>
    <property type="match status" value="1"/>
</dbReference>
<sequence>MKYVIVHAEGMADHPRPELGGRTPLQASATPHLDRLAQQGELGLLVFPSDATRHGSGLSGTAILGYDPKKFYQGPGPLEAASLGVSVTEHDVVYRCTMVTLRPDGGKVGSDFKKLGPHVVMDDATAGLIETEEARELIDAINEQLGSETIQFYPGAGHRHLMVWVNGKPRAICVDPQSVLGRSIGDALPAGDGADILRKLMDASYLILRDHPVNEERLAAGKKPANCVWLWGEGRAVAWPSLTEKYRVAGSMVATSDVHRGVGICAGLDAVDPDRLAGGDLRAKAAVALEEFAKKDFVYVHAGLTDEVVHGTDIKAKVGGIEEFDRDLVGPLTEGLAKRGPYRFLVVCDHGEGAQGQAFYAFGEGAGKAAAAPGRRFTEQDAQAAKTPARDATKFVTKFFSKS</sequence>
<dbReference type="STRING" id="42253.NITMOv2_4466"/>
<comment type="catalytic activity">
    <reaction evidence="1">
        <text>(2R)-2-phosphoglycerate = (2R)-3-phosphoglycerate</text>
        <dbReference type="Rhea" id="RHEA:15901"/>
        <dbReference type="ChEBI" id="CHEBI:58272"/>
        <dbReference type="ChEBI" id="CHEBI:58289"/>
        <dbReference type="EC" id="5.4.2.12"/>
    </reaction>
</comment>
<dbReference type="PATRIC" id="fig|42253.5.peg.4404"/>
<dbReference type="KEGG" id="nmv:NITMOv2_4466"/>
<feature type="domain" description="Metalloenzyme" evidence="6">
    <location>
        <begin position="1"/>
        <end position="351"/>
    </location>
</feature>
<dbReference type="EMBL" id="CP011801">
    <property type="protein sequence ID" value="ALA60840.1"/>
    <property type="molecule type" value="Genomic_DNA"/>
</dbReference>
<proteinExistence type="inferred from homology"/>
<accession>A0A0K2GIS0</accession>
<dbReference type="OrthoDB" id="9804453at2"/>
<evidence type="ECO:0000313" key="8">
    <source>
        <dbReference type="Proteomes" id="UP000069205"/>
    </source>
</evidence>
<evidence type="ECO:0000259" key="6">
    <source>
        <dbReference type="Pfam" id="PF01676"/>
    </source>
</evidence>
<keyword evidence="7" id="KW-0413">Isomerase</keyword>
<dbReference type="NCBIfam" id="TIGR00306">
    <property type="entry name" value="apgM"/>
    <property type="match status" value="1"/>
</dbReference>
<evidence type="ECO:0000256" key="3">
    <source>
        <dbReference type="ARBA" id="ARBA00004921"/>
    </source>
</evidence>
<dbReference type="Pfam" id="PF10143">
    <property type="entry name" value="PhosphMutase"/>
    <property type="match status" value="1"/>
</dbReference>
<evidence type="ECO:0000256" key="2">
    <source>
        <dbReference type="ARBA" id="ARBA00002315"/>
    </source>
</evidence>
<protein>
    <submittedName>
        <fullName evidence="7">Putative 2,3-bisphosphoglycerate-independent phosphoglycerate mutase</fullName>
        <ecNumber evidence="7">5.4.2.-</ecNumber>
    </submittedName>
</protein>
<dbReference type="Pfam" id="PF01676">
    <property type="entry name" value="Metalloenzyme"/>
    <property type="match status" value="1"/>
</dbReference>
<comment type="function">
    <text evidence="2">Catalyzes the interconversion of 2-phosphoglycerate and 3-phosphoglycerate.</text>
</comment>
<evidence type="ECO:0000256" key="4">
    <source>
        <dbReference type="ARBA" id="ARBA00005524"/>
    </source>
</evidence>
<dbReference type="Proteomes" id="UP000069205">
    <property type="component" value="Chromosome"/>
</dbReference>
<dbReference type="PANTHER" id="PTHR31209:SF4">
    <property type="entry name" value="2,3-BISPHOSPHOGLYCERATE-INDEPENDENT PHOSPHOGLYCERATE MUTASE"/>
    <property type="match status" value="1"/>
</dbReference>
<dbReference type="Gene3D" id="3.30.70.2130">
    <property type="entry name" value="Metalloenzyme domain"/>
    <property type="match status" value="1"/>
</dbReference>
<dbReference type="InterPro" id="IPR006124">
    <property type="entry name" value="Metalloenzyme"/>
</dbReference>
<evidence type="ECO:0000256" key="1">
    <source>
        <dbReference type="ARBA" id="ARBA00000370"/>
    </source>
</evidence>
<dbReference type="InterPro" id="IPR017850">
    <property type="entry name" value="Alkaline_phosphatase_core_sf"/>
</dbReference>
<dbReference type="InterPro" id="IPR004456">
    <property type="entry name" value="Pglycerate_mutase_ApgM"/>
</dbReference>
<dbReference type="AlphaFoldDB" id="A0A0K2GIS0"/>
<dbReference type="PANTHER" id="PTHR31209">
    <property type="entry name" value="COFACTOR-INDEPENDENT PHOSPHOGLYCERATE MUTASE"/>
    <property type="match status" value="1"/>
</dbReference>
<keyword evidence="8" id="KW-1185">Reference proteome</keyword>
<dbReference type="GO" id="GO:0006096">
    <property type="term" value="P:glycolytic process"/>
    <property type="evidence" value="ECO:0007669"/>
    <property type="project" value="UniProtKB-KW"/>
</dbReference>